<gene>
    <name evidence="1" type="ORF">FSP39_013870</name>
</gene>
<proteinExistence type="predicted"/>
<dbReference type="AlphaFoldDB" id="A0AA89BZW0"/>
<organism evidence="1 2">
    <name type="scientific">Pinctada imbricata</name>
    <name type="common">Atlantic pearl-oyster</name>
    <name type="synonym">Pinctada martensii</name>
    <dbReference type="NCBI Taxonomy" id="66713"/>
    <lineage>
        <taxon>Eukaryota</taxon>
        <taxon>Metazoa</taxon>
        <taxon>Spiralia</taxon>
        <taxon>Lophotrochozoa</taxon>
        <taxon>Mollusca</taxon>
        <taxon>Bivalvia</taxon>
        <taxon>Autobranchia</taxon>
        <taxon>Pteriomorphia</taxon>
        <taxon>Pterioida</taxon>
        <taxon>Pterioidea</taxon>
        <taxon>Pteriidae</taxon>
        <taxon>Pinctada</taxon>
    </lineage>
</organism>
<evidence type="ECO:0000313" key="2">
    <source>
        <dbReference type="Proteomes" id="UP001186944"/>
    </source>
</evidence>
<dbReference type="EMBL" id="VSWD01000005">
    <property type="protein sequence ID" value="KAK3102780.1"/>
    <property type="molecule type" value="Genomic_DNA"/>
</dbReference>
<sequence>MEYGATIWNPYLKGDIDKLEKIQNTAIRFIKKDYKSRESGCITKMREELELETLEARRLSLRLILMYKIVEGLVPALPTDKFVKFQKSKRQIKSTKFRDCETTNLVEKRVCNNTKSLIIPDSRTPQYKNSFLVSTTVHWNHLQEDVVHAKSAEAFKTALADRRD</sequence>
<reference evidence="1" key="1">
    <citation type="submission" date="2019-08" db="EMBL/GenBank/DDBJ databases">
        <title>The improved chromosome-level genome for the pearl oyster Pinctada fucata martensii using PacBio sequencing and Hi-C.</title>
        <authorList>
            <person name="Zheng Z."/>
        </authorList>
    </citation>
    <scope>NUCLEOTIDE SEQUENCE</scope>
    <source>
        <strain evidence="1">ZZ-2019</strain>
        <tissue evidence="1">Adductor muscle</tissue>
    </source>
</reference>
<name>A0AA89BZW0_PINIB</name>
<dbReference type="Proteomes" id="UP001186944">
    <property type="component" value="Unassembled WGS sequence"/>
</dbReference>
<keyword evidence="2" id="KW-1185">Reference proteome</keyword>
<evidence type="ECO:0000313" key="1">
    <source>
        <dbReference type="EMBL" id="KAK3102780.1"/>
    </source>
</evidence>
<protein>
    <submittedName>
        <fullName evidence="1">Uncharacterized protein</fullName>
    </submittedName>
</protein>
<comment type="caution">
    <text evidence="1">The sequence shown here is derived from an EMBL/GenBank/DDBJ whole genome shotgun (WGS) entry which is preliminary data.</text>
</comment>
<accession>A0AA89BZW0</accession>